<sequence>MNIDDFIKRAKEKAEEYKYRASFFESSNPMNTACIKVAKDHEQLAEWLEKSKEYQQLEKQGKLIKIPLEAYCIVDFEVRKGFVLEETYHMSRKPLLVVRYDDNTLKSHSGYLGISVFLTESEAEAKLKELRGRENESSN</sequence>
<evidence type="ECO:0000313" key="2">
    <source>
        <dbReference type="Proteomes" id="UP001546774"/>
    </source>
</evidence>
<keyword evidence="2" id="KW-1185">Reference proteome</keyword>
<accession>A0ABV1H1V5</accession>
<proteinExistence type="predicted"/>
<comment type="caution">
    <text evidence="1">The sequence shown here is derived from an EMBL/GenBank/DDBJ whole genome shotgun (WGS) entry which is preliminary data.</text>
</comment>
<name>A0ABV1H1V5_9FIRM</name>
<dbReference type="EMBL" id="JBBMFS010000001">
    <property type="protein sequence ID" value="MEQ2553679.1"/>
    <property type="molecule type" value="Genomic_DNA"/>
</dbReference>
<dbReference type="Proteomes" id="UP001546774">
    <property type="component" value="Unassembled WGS sequence"/>
</dbReference>
<protein>
    <submittedName>
        <fullName evidence="1">Uncharacterized protein</fullName>
    </submittedName>
</protein>
<evidence type="ECO:0000313" key="1">
    <source>
        <dbReference type="EMBL" id="MEQ2553679.1"/>
    </source>
</evidence>
<organism evidence="1 2">
    <name type="scientific">Lachnospira intestinalis</name>
    <dbReference type="NCBI Taxonomy" id="3133158"/>
    <lineage>
        <taxon>Bacteria</taxon>
        <taxon>Bacillati</taxon>
        <taxon>Bacillota</taxon>
        <taxon>Clostridia</taxon>
        <taxon>Lachnospirales</taxon>
        <taxon>Lachnospiraceae</taxon>
        <taxon>Lachnospira</taxon>
    </lineage>
</organism>
<gene>
    <name evidence="1" type="ORF">WMO37_01435</name>
</gene>
<reference evidence="1" key="1">
    <citation type="submission" date="2024-03" db="EMBL/GenBank/DDBJ databases">
        <title>Human intestinal bacterial collection.</title>
        <authorList>
            <person name="Pauvert C."/>
            <person name="Hitch T.C.A."/>
            <person name="Clavel T."/>
        </authorList>
    </citation>
    <scope>NUCLEOTIDE SEQUENCE [LARGE SCALE GENOMIC DNA]</scope>
    <source>
        <strain evidence="1">CLA-AA-H89B</strain>
    </source>
</reference>